<feature type="region of interest" description="Disordered" evidence="1">
    <location>
        <begin position="395"/>
        <end position="431"/>
    </location>
</feature>
<feature type="transmembrane region" description="Helical" evidence="2">
    <location>
        <begin position="1701"/>
        <end position="1719"/>
    </location>
</feature>
<feature type="transmembrane region" description="Helical" evidence="2">
    <location>
        <begin position="965"/>
        <end position="986"/>
    </location>
</feature>
<dbReference type="EMBL" id="MDJW01000007">
    <property type="protein sequence ID" value="OUE21130.1"/>
    <property type="molecule type" value="Genomic_DNA"/>
</dbReference>
<reference evidence="3 4" key="1">
    <citation type="submission" date="2016-08" db="EMBL/GenBank/DDBJ databases">
        <title>Genome sequence of Clavibacter michiganensis spp strain CFBP7494.</title>
        <authorList>
            <person name="Thapa S.P."/>
            <person name="Coaker G."/>
            <person name="Jacques M.-A."/>
        </authorList>
    </citation>
    <scope>NUCLEOTIDE SEQUENCE [LARGE SCALE GENOMIC DNA]</scope>
    <source>
        <strain evidence="3">CFBP7494</strain>
    </source>
</reference>
<dbReference type="InterPro" id="IPR058062">
    <property type="entry name" value="SCO7613_C"/>
</dbReference>
<feature type="transmembrane region" description="Helical" evidence="2">
    <location>
        <begin position="1756"/>
        <end position="1774"/>
    </location>
</feature>
<protein>
    <submittedName>
        <fullName evidence="3">Uncharacterized protein</fullName>
    </submittedName>
</protein>
<feature type="transmembrane region" description="Helical" evidence="2">
    <location>
        <begin position="500"/>
        <end position="533"/>
    </location>
</feature>
<keyword evidence="2" id="KW-0812">Transmembrane</keyword>
<dbReference type="Proteomes" id="UP000194837">
    <property type="component" value="Unassembled WGS sequence"/>
</dbReference>
<feature type="transmembrane region" description="Helical" evidence="2">
    <location>
        <begin position="1392"/>
        <end position="1410"/>
    </location>
</feature>
<feature type="transmembrane region" description="Helical" evidence="2">
    <location>
        <begin position="765"/>
        <end position="784"/>
    </location>
</feature>
<feature type="transmembrane region" description="Helical" evidence="2">
    <location>
        <begin position="1032"/>
        <end position="1051"/>
    </location>
</feature>
<feature type="transmembrane region" description="Helical" evidence="2">
    <location>
        <begin position="1583"/>
        <end position="1604"/>
    </location>
</feature>
<feature type="region of interest" description="Disordered" evidence="1">
    <location>
        <begin position="111"/>
        <end position="154"/>
    </location>
</feature>
<feature type="transmembrane region" description="Helical" evidence="2">
    <location>
        <begin position="1272"/>
        <end position="1291"/>
    </location>
</feature>
<organism evidence="3 4">
    <name type="scientific">Clavibacter michiganensis</name>
    <dbReference type="NCBI Taxonomy" id="28447"/>
    <lineage>
        <taxon>Bacteria</taxon>
        <taxon>Bacillati</taxon>
        <taxon>Actinomycetota</taxon>
        <taxon>Actinomycetes</taxon>
        <taxon>Micrococcales</taxon>
        <taxon>Microbacteriaceae</taxon>
        <taxon>Clavibacter</taxon>
    </lineage>
</organism>
<keyword evidence="2" id="KW-0472">Membrane</keyword>
<evidence type="ECO:0000256" key="2">
    <source>
        <dbReference type="SAM" id="Phobius"/>
    </source>
</evidence>
<feature type="transmembrane region" description="Helical" evidence="2">
    <location>
        <begin position="1551"/>
        <end position="1571"/>
    </location>
</feature>
<dbReference type="RefSeq" id="WP_086520390.1">
    <property type="nucleotide sequence ID" value="NZ_MDJW01000007.1"/>
</dbReference>
<gene>
    <name evidence="3" type="ORF">BFL34_00476</name>
</gene>
<feature type="transmembrane region" description="Helical" evidence="2">
    <location>
        <begin position="1057"/>
        <end position="1075"/>
    </location>
</feature>
<feature type="transmembrane region" description="Helical" evidence="2">
    <location>
        <begin position="1233"/>
        <end position="1252"/>
    </location>
</feature>
<proteinExistence type="predicted"/>
<accession>A0A251YA61</accession>
<evidence type="ECO:0000313" key="3">
    <source>
        <dbReference type="EMBL" id="OUE21130.1"/>
    </source>
</evidence>
<feature type="transmembrane region" description="Helical" evidence="2">
    <location>
        <begin position="193"/>
        <end position="213"/>
    </location>
</feature>
<feature type="transmembrane region" description="Helical" evidence="2">
    <location>
        <begin position="1416"/>
        <end position="1434"/>
    </location>
</feature>
<feature type="transmembrane region" description="Helical" evidence="2">
    <location>
        <begin position="592"/>
        <end position="609"/>
    </location>
</feature>
<feature type="transmembrane region" description="Helical" evidence="2">
    <location>
        <begin position="935"/>
        <end position="953"/>
    </location>
</feature>
<feature type="transmembrane region" description="Helical" evidence="2">
    <location>
        <begin position="1204"/>
        <end position="1227"/>
    </location>
</feature>
<feature type="transmembrane region" description="Helical" evidence="2">
    <location>
        <begin position="304"/>
        <end position="323"/>
    </location>
</feature>
<feature type="transmembrane region" description="Helical" evidence="2">
    <location>
        <begin position="1120"/>
        <end position="1140"/>
    </location>
</feature>
<feature type="transmembrane region" description="Helical" evidence="2">
    <location>
        <begin position="1483"/>
        <end position="1502"/>
    </location>
</feature>
<evidence type="ECO:0000256" key="1">
    <source>
        <dbReference type="SAM" id="MobiDB-lite"/>
    </source>
</evidence>
<feature type="transmembrane region" description="Helical" evidence="2">
    <location>
        <begin position="1177"/>
        <end position="1197"/>
    </location>
</feature>
<feature type="transmembrane region" description="Helical" evidence="2">
    <location>
        <begin position="1297"/>
        <end position="1314"/>
    </location>
</feature>
<feature type="transmembrane region" description="Helical" evidence="2">
    <location>
        <begin position="281"/>
        <end position="298"/>
    </location>
</feature>
<feature type="transmembrane region" description="Helical" evidence="2">
    <location>
        <begin position="467"/>
        <end position="488"/>
    </location>
</feature>
<feature type="transmembrane region" description="Helical" evidence="2">
    <location>
        <begin position="849"/>
        <end position="870"/>
    </location>
</feature>
<feature type="transmembrane region" description="Helical" evidence="2">
    <location>
        <begin position="220"/>
        <end position="240"/>
    </location>
</feature>
<name>A0A251YA61_9MICO</name>
<feature type="transmembrane region" description="Helical" evidence="2">
    <location>
        <begin position="164"/>
        <end position="187"/>
    </location>
</feature>
<feature type="transmembrane region" description="Helical" evidence="2">
    <location>
        <begin position="1087"/>
        <end position="1108"/>
    </location>
</feature>
<feature type="transmembrane region" description="Helical" evidence="2">
    <location>
        <begin position="366"/>
        <end position="385"/>
    </location>
</feature>
<evidence type="ECO:0000313" key="4">
    <source>
        <dbReference type="Proteomes" id="UP000194837"/>
    </source>
</evidence>
<feature type="transmembrane region" description="Helical" evidence="2">
    <location>
        <begin position="1446"/>
        <end position="1463"/>
    </location>
</feature>
<feature type="transmembrane region" description="Helical" evidence="2">
    <location>
        <begin position="1152"/>
        <end position="1171"/>
    </location>
</feature>
<feature type="transmembrane region" description="Helical" evidence="2">
    <location>
        <begin position="796"/>
        <end position="815"/>
    </location>
</feature>
<feature type="compositionally biased region" description="Low complexity" evidence="1">
    <location>
        <begin position="137"/>
        <end position="146"/>
    </location>
</feature>
<sequence>MVEDDARASGIGAQPWAARPLDLLRTELCPACFAPLGTFVCARCGLDVRAPEAAALLGASRRVVDAITERERLLEAMRRWSDAAARTRAAIVVAPAAPGAAAAPVLPDALETETTVTSEATTGAVAAPPAPSPDAPRPQQASTRIPHPVPPAPAAPRRRISVPAVLLAIGVVLLSVAAVFYVVYAFVTYGLVVRAAITAAVTLAALAAAAVLARRRLPGTAEAVGVVGVVLLHLDVWAVRSYDLAGAASNDPFVHFGVGTLVVSAALLALRPLLRIRTAGIAGWAGLSVGAGLLVGAVPSSDAGTRTALALAAASAVALVHAAPRSRTVPLPDPLERRILRVVGVGSAAAALLAGAAAAIDPDAVPALPLLVAAVASGAHAWALARAMSPADRVGELRGDDADPDTALPAASADAPLPSTGDGAAPDAVPAAAGHPTDPLRILAAVVAGVGAAAALPVTALTGGPALLTFCAQFVAAALAAAVLDVAARRLPDAAVAGTARVAALAALVVAAVAGLPAAIAGLGGITAALVVGLPAWERGPLDDAVGVLGRTSDVASLSGDVRAAALGLVGVWILAAVAALVGRRCRERRGLLAWTGAAVLIAAIPALGPVAVVVATYLAACAGALAWRLSSRRAAGPAAIPAAPLTALSLGAGALAGAASWASTSTWWAAAPVLVLLLVVGSRTARTDITARLATAGAALAGLVVMGALAPSLTTARVIGDAPATSALDGAADPVVLVLLACAMTILVSGVLPGRPGVRRRALLATALLPACLTALPVAIVGADRVGGALTGSPAWSIAAQVTLVAGLVAWTVGGARRVALPERALRADPEAAVPRAPGTSALRRWRLTTAALVAPTLVLAVLTAGALVERGGGPHGVVPAAVAVVVATAALLAHRRASRALRVSLDVGTTAVAIGSLVVAVSVDPTLEGRGRLWTPLLLLAATALAMSIAHDGLLLSRSARRAWGWTALGLGIAALWSRLLASGTTSSEAYWLPVAGALLLLAALMHHAAVRADGGGSASSVGPRVRRGVTALTLAGILTAVLPLAAVGRPDDVLRPYLLTGICAALALGGAAALRHAASPVRPLLRAVVTGGGIGLLVVGGTRALRLAAGDAGREPAVDLQLTITAALLVGVGVLVLRGARSPADARLAGSAWAATTALVAVVLSASVGSGEGVVRPLVASVALVAGAGALLVLRSVHRHVLAVSAAVALLGAVVVAFLAWRGGYTSVDAAAAAVPAIVAVLVAAVGSADRLRNPAAVPVGPSMPDAELLRHSADLATGVLVAGTVAVGAVTDAAGLPVALLLSAVAVLIASTPPGSRARRHVGWIALVLGSAALWVALGRGRVDAVEPYVLPPAGVMLVVAALLHRGFPGHRGDASSAPGRASGAASVLLGALLLAALPTAVASWTGTPVRALVLGIAAASVLLLCAAALRRSGPASPTRPLVGAAAAAAALTVPLVGFGRAFAQLVGDEAASFGRTDVWTLAAAVVLVLAVGLLPALPEEIPGTRTDARQGTIRPAEPVAGRAPAAHAHPGGRAPADALLPPATRAAVLVALVGAGGAGTAGILRAHAEGMDDAGPRAALLVGLIAALHVVSSSAHVMAATETETTESRLPAAPPLQDRVLALAALVVGGLVAAVLVATGAADPVETVTVPIAAALLVVGARRLVRDASAGSMRHLAPGLLVLLVPPLVADLGPSPAWRIVGLGVLALVTLLVGTRLKLRAPFLIGAGVLVVHAVAQLWPWIREASATVPWWAWAGVGGVVLIAVAARYERRIRDVKEVAARVSALR</sequence>
<feature type="transmembrane region" description="Helical" evidence="2">
    <location>
        <begin position="1354"/>
        <end position="1372"/>
    </location>
</feature>
<feature type="transmembrane region" description="Helical" evidence="2">
    <location>
        <begin position="1326"/>
        <end position="1342"/>
    </location>
</feature>
<feature type="transmembrane region" description="Helical" evidence="2">
    <location>
        <begin position="1625"/>
        <end position="1647"/>
    </location>
</feature>
<feature type="transmembrane region" description="Helical" evidence="2">
    <location>
        <begin position="252"/>
        <end position="274"/>
    </location>
</feature>
<feature type="transmembrane region" description="Helical" evidence="2">
    <location>
        <begin position="902"/>
        <end position="923"/>
    </location>
</feature>
<comment type="caution">
    <text evidence="3">The sequence shown here is derived from an EMBL/GenBank/DDBJ whole genome shotgun (WGS) entry which is preliminary data.</text>
</comment>
<feature type="transmembrane region" description="Helical" evidence="2">
    <location>
        <begin position="339"/>
        <end position="360"/>
    </location>
</feature>
<feature type="compositionally biased region" description="Low complexity" evidence="1">
    <location>
        <begin position="111"/>
        <end position="127"/>
    </location>
</feature>
<feature type="transmembrane region" description="Helical" evidence="2">
    <location>
        <begin position="992"/>
        <end position="1012"/>
    </location>
</feature>
<feature type="transmembrane region" description="Helical" evidence="2">
    <location>
        <begin position="1726"/>
        <end position="1744"/>
    </location>
</feature>
<feature type="transmembrane region" description="Helical" evidence="2">
    <location>
        <begin position="442"/>
        <end position="461"/>
    </location>
</feature>
<dbReference type="NCBIfam" id="NF047321">
    <property type="entry name" value="SCO7613_CTERM"/>
    <property type="match status" value="1"/>
</dbReference>
<feature type="transmembrane region" description="Helical" evidence="2">
    <location>
        <begin position="735"/>
        <end position="753"/>
    </location>
</feature>
<feature type="transmembrane region" description="Helical" evidence="2">
    <location>
        <begin position="694"/>
        <end position="715"/>
    </location>
</feature>
<keyword evidence="2" id="KW-1133">Transmembrane helix</keyword>
<feature type="transmembrane region" description="Helical" evidence="2">
    <location>
        <begin position="876"/>
        <end position="895"/>
    </location>
</feature>
<feature type="transmembrane region" description="Helical" evidence="2">
    <location>
        <begin position="564"/>
        <end position="583"/>
    </location>
</feature>
<feature type="transmembrane region" description="Helical" evidence="2">
    <location>
        <begin position="666"/>
        <end position="682"/>
    </location>
</feature>
<feature type="compositionally biased region" description="Low complexity" evidence="1">
    <location>
        <begin position="405"/>
        <end position="431"/>
    </location>
</feature>